<dbReference type="InterPro" id="IPR036388">
    <property type="entry name" value="WH-like_DNA-bd_sf"/>
</dbReference>
<sequence>MGDGHTAAAADVRWLNVEEQGVWRAFLTANTLLMAHIDEDAKRFDLNASEYAILVLLSEAEGQELRMAHLADALCHSRSRVTHTVQRMEHKGLVVRIASGDDRRGVIARLTDAGQARLTEAAPDHVALVRRHLFDLVSPEDLAVFGRVLNAISDDLAEGHPESDLR</sequence>
<dbReference type="SUPFAM" id="SSF46785">
    <property type="entry name" value="Winged helix' DNA-binding domain"/>
    <property type="match status" value="1"/>
</dbReference>
<organism evidence="2 3">
    <name type="scientific">Nocardioides cavernaquae</name>
    <dbReference type="NCBI Taxonomy" id="2321396"/>
    <lineage>
        <taxon>Bacteria</taxon>
        <taxon>Bacillati</taxon>
        <taxon>Actinomycetota</taxon>
        <taxon>Actinomycetes</taxon>
        <taxon>Propionibacteriales</taxon>
        <taxon>Nocardioidaceae</taxon>
        <taxon>Nocardioides</taxon>
    </lineage>
</organism>
<dbReference type="InterPro" id="IPR039422">
    <property type="entry name" value="MarR/SlyA-like"/>
</dbReference>
<proteinExistence type="predicted"/>
<dbReference type="RefSeq" id="WP_120059014.1">
    <property type="nucleotide sequence ID" value="NZ_QYRP01000002.1"/>
</dbReference>
<dbReference type="GO" id="GO:0003700">
    <property type="term" value="F:DNA-binding transcription factor activity"/>
    <property type="evidence" value="ECO:0007669"/>
    <property type="project" value="InterPro"/>
</dbReference>
<dbReference type="GO" id="GO:0006950">
    <property type="term" value="P:response to stress"/>
    <property type="evidence" value="ECO:0007669"/>
    <property type="project" value="TreeGrafter"/>
</dbReference>
<dbReference type="Pfam" id="PF12802">
    <property type="entry name" value="MarR_2"/>
    <property type="match status" value="1"/>
</dbReference>
<reference evidence="3" key="1">
    <citation type="submission" date="2018-09" db="EMBL/GenBank/DDBJ databases">
        <authorList>
            <person name="Zhu H."/>
        </authorList>
    </citation>
    <scope>NUCLEOTIDE SEQUENCE [LARGE SCALE GENOMIC DNA]</scope>
    <source>
        <strain evidence="3">K1W22B-1</strain>
    </source>
</reference>
<accession>A0A3A5H368</accession>
<dbReference type="InterPro" id="IPR036390">
    <property type="entry name" value="WH_DNA-bd_sf"/>
</dbReference>
<keyword evidence="3" id="KW-1185">Reference proteome</keyword>
<evidence type="ECO:0000259" key="1">
    <source>
        <dbReference type="PROSITE" id="PS50995"/>
    </source>
</evidence>
<dbReference type="PANTHER" id="PTHR33164">
    <property type="entry name" value="TRANSCRIPTIONAL REGULATOR, MARR FAMILY"/>
    <property type="match status" value="1"/>
</dbReference>
<feature type="domain" description="HTH marR-type" evidence="1">
    <location>
        <begin position="19"/>
        <end position="154"/>
    </location>
</feature>
<dbReference type="Proteomes" id="UP000276542">
    <property type="component" value="Unassembled WGS sequence"/>
</dbReference>
<dbReference type="Gene3D" id="1.10.10.10">
    <property type="entry name" value="Winged helix-like DNA-binding domain superfamily/Winged helix DNA-binding domain"/>
    <property type="match status" value="1"/>
</dbReference>
<comment type="caution">
    <text evidence="2">The sequence shown here is derived from an EMBL/GenBank/DDBJ whole genome shotgun (WGS) entry which is preliminary data.</text>
</comment>
<evidence type="ECO:0000313" key="2">
    <source>
        <dbReference type="EMBL" id="RJS45112.1"/>
    </source>
</evidence>
<evidence type="ECO:0000313" key="3">
    <source>
        <dbReference type="Proteomes" id="UP000276542"/>
    </source>
</evidence>
<dbReference type="OrthoDB" id="8635520at2"/>
<gene>
    <name evidence="2" type="ORF">D4739_01865</name>
</gene>
<dbReference type="SMART" id="SM00347">
    <property type="entry name" value="HTH_MARR"/>
    <property type="match status" value="1"/>
</dbReference>
<name>A0A3A5H368_9ACTN</name>
<dbReference type="AlphaFoldDB" id="A0A3A5H368"/>
<dbReference type="PROSITE" id="PS50995">
    <property type="entry name" value="HTH_MARR_2"/>
    <property type="match status" value="1"/>
</dbReference>
<protein>
    <submittedName>
        <fullName evidence="2">MarR family transcriptional regulator</fullName>
    </submittedName>
</protein>
<dbReference type="EMBL" id="QYRP01000002">
    <property type="protein sequence ID" value="RJS45112.1"/>
    <property type="molecule type" value="Genomic_DNA"/>
</dbReference>
<dbReference type="InterPro" id="IPR000835">
    <property type="entry name" value="HTH_MarR-typ"/>
</dbReference>
<dbReference type="PANTHER" id="PTHR33164:SF99">
    <property type="entry name" value="MARR FAMILY REGULATORY PROTEIN"/>
    <property type="match status" value="1"/>
</dbReference>